<keyword evidence="2" id="KW-0328">Glycosyltransferase</keyword>
<dbReference type="GO" id="GO:0016757">
    <property type="term" value="F:glycosyltransferase activity"/>
    <property type="evidence" value="ECO:0007669"/>
    <property type="project" value="UniProtKB-KW"/>
</dbReference>
<reference evidence="5 6" key="1">
    <citation type="journal article" date="2013" name="Int. J. Syst. Evol. Microbiol.">
        <title>Marinicauda pacifica gen. nov., sp. nov., a prosthecate alphaproteobacterium of the family Hyphomonadaceae isolated from deep seawater.</title>
        <authorList>
            <person name="Zhang X.Y."/>
            <person name="Li G.W."/>
            <person name="Wang C.S."/>
            <person name="Zhang Y.J."/>
            <person name="Xu X.W."/>
            <person name="Li H."/>
            <person name="Liu A."/>
            <person name="Liu C."/>
            <person name="Xie B.B."/>
            <person name="Qin Q.L."/>
            <person name="Xu Z."/>
            <person name="Chen X.L."/>
            <person name="Zhou B.C."/>
            <person name="Zhang Y.Z."/>
        </authorList>
    </citation>
    <scope>NUCLEOTIDE SEQUENCE [LARGE SCALE GENOMIC DNA]</scope>
    <source>
        <strain evidence="5 6">P-1 km-3</strain>
    </source>
</reference>
<dbReference type="PANTHER" id="PTHR43179:SF12">
    <property type="entry name" value="GALACTOFURANOSYLTRANSFERASE GLFT2"/>
    <property type="match status" value="1"/>
</dbReference>
<comment type="caution">
    <text evidence="5">The sequence shown here is derived from an EMBL/GenBank/DDBJ whole genome shotgun (WGS) entry which is preliminary data.</text>
</comment>
<evidence type="ECO:0000256" key="3">
    <source>
        <dbReference type="ARBA" id="ARBA00022679"/>
    </source>
</evidence>
<dbReference type="Pfam" id="PF00535">
    <property type="entry name" value="Glycos_transf_2"/>
    <property type="match status" value="1"/>
</dbReference>
<dbReference type="SUPFAM" id="SSF53448">
    <property type="entry name" value="Nucleotide-diphospho-sugar transferases"/>
    <property type="match status" value="1"/>
</dbReference>
<keyword evidence="3 5" id="KW-0808">Transferase</keyword>
<dbReference type="Proteomes" id="UP000305451">
    <property type="component" value="Unassembled WGS sequence"/>
</dbReference>
<sequence>MSPPLFHEVRNARSARQGTPALSVLIPFYKDDPRTLIDALAREDADIEIVLFDDGQPDPALNAAVTAAVLASRAPARLVSARTNLGRASGRNTLAGRARADWLLFLDADMSIPTGFIRDWLGAISNRQDFDAAFGGFELPDQIAREHRVHAALASAGDVASAAQRSRIGTSAFCSSNLLVRRSLMGEVAFDTGFSGWGWEDVDWAARAAKKARLVHLDIPASHVGLHTVGELLAKYDDGGANFARFLERNREMTRLPGARWARLVRRLRLARPMRTVMRRAALTEALPVRLRVLAIKFYRAARAAEAMQ</sequence>
<organism evidence="5 6">
    <name type="scientific">Marinicauda pacifica</name>
    <dbReference type="NCBI Taxonomy" id="1133559"/>
    <lineage>
        <taxon>Bacteria</taxon>
        <taxon>Pseudomonadati</taxon>
        <taxon>Pseudomonadota</taxon>
        <taxon>Alphaproteobacteria</taxon>
        <taxon>Maricaulales</taxon>
        <taxon>Maricaulaceae</taxon>
        <taxon>Marinicauda</taxon>
    </lineage>
</organism>
<feature type="domain" description="Glycosyltransferase 2-like" evidence="4">
    <location>
        <begin position="23"/>
        <end position="129"/>
    </location>
</feature>
<evidence type="ECO:0000256" key="2">
    <source>
        <dbReference type="ARBA" id="ARBA00022676"/>
    </source>
</evidence>
<dbReference type="Gene3D" id="3.90.550.10">
    <property type="entry name" value="Spore Coat Polysaccharide Biosynthesis Protein SpsA, Chain A"/>
    <property type="match status" value="1"/>
</dbReference>
<evidence type="ECO:0000313" key="6">
    <source>
        <dbReference type="Proteomes" id="UP000305451"/>
    </source>
</evidence>
<name>A0A4S2HFR8_9PROT</name>
<evidence type="ECO:0000256" key="1">
    <source>
        <dbReference type="ARBA" id="ARBA00006739"/>
    </source>
</evidence>
<evidence type="ECO:0000313" key="5">
    <source>
        <dbReference type="EMBL" id="TGY94681.1"/>
    </source>
</evidence>
<comment type="similarity">
    <text evidence="1">Belongs to the glycosyltransferase 2 family.</text>
</comment>
<protein>
    <submittedName>
        <fullName evidence="5">Glycosyltransferase</fullName>
    </submittedName>
</protein>
<dbReference type="PANTHER" id="PTHR43179">
    <property type="entry name" value="RHAMNOSYLTRANSFERASE WBBL"/>
    <property type="match status" value="1"/>
</dbReference>
<dbReference type="AlphaFoldDB" id="A0A4S2HFR8"/>
<dbReference type="InterPro" id="IPR029044">
    <property type="entry name" value="Nucleotide-diphossugar_trans"/>
</dbReference>
<dbReference type="CDD" id="cd00761">
    <property type="entry name" value="Glyco_tranf_GTA_type"/>
    <property type="match status" value="1"/>
</dbReference>
<dbReference type="InterPro" id="IPR001173">
    <property type="entry name" value="Glyco_trans_2-like"/>
</dbReference>
<dbReference type="RefSeq" id="WP_135943878.1">
    <property type="nucleotide sequence ID" value="NZ_BMEI01000001.1"/>
</dbReference>
<accession>A0A4S2HFR8</accession>
<evidence type="ECO:0000259" key="4">
    <source>
        <dbReference type="Pfam" id="PF00535"/>
    </source>
</evidence>
<proteinExistence type="inferred from homology"/>
<dbReference type="EMBL" id="SRXV01000001">
    <property type="protein sequence ID" value="TGY94681.1"/>
    <property type="molecule type" value="Genomic_DNA"/>
</dbReference>
<keyword evidence="6" id="KW-1185">Reference proteome</keyword>
<gene>
    <name evidence="5" type="ORF">E5162_05265</name>
</gene>
<dbReference type="OrthoDB" id="4120491at2"/>